<organism evidence="2 3">
    <name type="scientific">Amblyomma americanum</name>
    <name type="common">Lone star tick</name>
    <dbReference type="NCBI Taxonomy" id="6943"/>
    <lineage>
        <taxon>Eukaryota</taxon>
        <taxon>Metazoa</taxon>
        <taxon>Ecdysozoa</taxon>
        <taxon>Arthropoda</taxon>
        <taxon>Chelicerata</taxon>
        <taxon>Arachnida</taxon>
        <taxon>Acari</taxon>
        <taxon>Parasitiformes</taxon>
        <taxon>Ixodida</taxon>
        <taxon>Ixodoidea</taxon>
        <taxon>Ixodidae</taxon>
        <taxon>Amblyomminae</taxon>
        <taxon>Amblyomma</taxon>
    </lineage>
</organism>
<dbReference type="AlphaFoldDB" id="A0AAQ4FD52"/>
<name>A0AAQ4FD52_AMBAM</name>
<feature type="region of interest" description="Disordered" evidence="1">
    <location>
        <begin position="75"/>
        <end position="99"/>
    </location>
</feature>
<feature type="compositionally biased region" description="Low complexity" evidence="1">
    <location>
        <begin position="157"/>
        <end position="199"/>
    </location>
</feature>
<gene>
    <name evidence="2" type="ORF">V5799_009041</name>
</gene>
<comment type="caution">
    <text evidence="2">The sequence shown here is derived from an EMBL/GenBank/DDBJ whole genome shotgun (WGS) entry which is preliminary data.</text>
</comment>
<keyword evidence="3" id="KW-1185">Reference proteome</keyword>
<dbReference type="Proteomes" id="UP001321473">
    <property type="component" value="Unassembled WGS sequence"/>
</dbReference>
<proteinExistence type="predicted"/>
<accession>A0AAQ4FD52</accession>
<evidence type="ECO:0000313" key="2">
    <source>
        <dbReference type="EMBL" id="KAK8784595.1"/>
    </source>
</evidence>
<evidence type="ECO:0000256" key="1">
    <source>
        <dbReference type="SAM" id="MobiDB-lite"/>
    </source>
</evidence>
<feature type="region of interest" description="Disordered" evidence="1">
    <location>
        <begin position="12"/>
        <end position="44"/>
    </location>
</feature>
<sequence length="199" mass="20511">MLQVVAQIFKLTPPDTDGSSSSGGGQLQQVGNLSQPGGVIGQPPVSLNSVRWLPRPGEGLIYGTNRGSLCICRPHKPISKEDGGGRPTSRSGPTRDATSPFVMLTDQVDRTARNTTIQVLSTASQTVLPQTHTTGTQTTLRGSGLFVEQEQPVEDGTATAASTVSSPSSEASDVLSAGLSTSGASSSSEASSTSWFSMC</sequence>
<reference evidence="2 3" key="1">
    <citation type="journal article" date="2023" name="Arcadia Sci">
        <title>De novo assembly of a long-read Amblyomma americanum tick genome.</title>
        <authorList>
            <person name="Chou S."/>
            <person name="Poskanzer K.E."/>
            <person name="Rollins M."/>
            <person name="Thuy-Boun P.S."/>
        </authorList>
    </citation>
    <scope>NUCLEOTIDE SEQUENCE [LARGE SCALE GENOMIC DNA]</scope>
    <source>
        <strain evidence="2">F_SG_1</strain>
        <tissue evidence="2">Salivary glands</tissue>
    </source>
</reference>
<protein>
    <submittedName>
        <fullName evidence="2">Uncharacterized protein</fullName>
    </submittedName>
</protein>
<feature type="region of interest" description="Disordered" evidence="1">
    <location>
        <begin position="151"/>
        <end position="199"/>
    </location>
</feature>
<evidence type="ECO:0000313" key="3">
    <source>
        <dbReference type="Proteomes" id="UP001321473"/>
    </source>
</evidence>
<dbReference type="EMBL" id="JARKHS020004437">
    <property type="protein sequence ID" value="KAK8784595.1"/>
    <property type="molecule type" value="Genomic_DNA"/>
</dbReference>